<gene>
    <name evidence="3" type="ORF">EXIGLDRAFT_517728</name>
</gene>
<dbReference type="Proteomes" id="UP000077266">
    <property type="component" value="Unassembled WGS sequence"/>
</dbReference>
<feature type="domain" description="DUF6532" evidence="2">
    <location>
        <begin position="63"/>
        <end position="190"/>
    </location>
</feature>
<dbReference type="Pfam" id="PF20149">
    <property type="entry name" value="DUF6532"/>
    <property type="match status" value="1"/>
</dbReference>
<dbReference type="InParanoid" id="A0A166N2G5"/>
<feature type="compositionally biased region" description="Basic and acidic residues" evidence="1">
    <location>
        <begin position="1"/>
        <end position="11"/>
    </location>
</feature>
<protein>
    <recommendedName>
        <fullName evidence="2">DUF6532 domain-containing protein</fullName>
    </recommendedName>
</protein>
<dbReference type="EMBL" id="KV426794">
    <property type="protein sequence ID" value="KZV78681.1"/>
    <property type="molecule type" value="Genomic_DNA"/>
</dbReference>
<proteinExistence type="predicted"/>
<evidence type="ECO:0000256" key="1">
    <source>
        <dbReference type="SAM" id="MobiDB-lite"/>
    </source>
</evidence>
<dbReference type="InterPro" id="IPR045341">
    <property type="entry name" value="DUF6532"/>
</dbReference>
<evidence type="ECO:0000259" key="2">
    <source>
        <dbReference type="Pfam" id="PF20149"/>
    </source>
</evidence>
<accession>A0A166N2G5</accession>
<sequence length="218" mass="24692">MTSSESDKDDSSTSDSSLSSDDEGANDVQGDFTPYQRPKVKDGRTFPALSAMSPTTRPRLEDARSRYSIWLATHDAFPSEKEARRAARGAMLTELNTVHRSCADESDVEEQQRVGRRVSRFHKQPSYKKDTTAITEGVDSTFRGHIVYDAESLVAAEWKLDDLNEEECREKVQNLLHKGNFAFADWEGEKECLVVRSFPSSCARRSSRRLSRKVYRSV</sequence>
<reference evidence="3 4" key="1">
    <citation type="journal article" date="2016" name="Mol. Biol. Evol.">
        <title>Comparative Genomics of Early-Diverging Mushroom-Forming Fungi Provides Insights into the Origins of Lignocellulose Decay Capabilities.</title>
        <authorList>
            <person name="Nagy L.G."/>
            <person name="Riley R."/>
            <person name="Tritt A."/>
            <person name="Adam C."/>
            <person name="Daum C."/>
            <person name="Floudas D."/>
            <person name="Sun H."/>
            <person name="Yadav J.S."/>
            <person name="Pangilinan J."/>
            <person name="Larsson K.H."/>
            <person name="Matsuura K."/>
            <person name="Barry K."/>
            <person name="Labutti K."/>
            <person name="Kuo R."/>
            <person name="Ohm R.A."/>
            <person name="Bhattacharya S.S."/>
            <person name="Shirouzu T."/>
            <person name="Yoshinaga Y."/>
            <person name="Martin F.M."/>
            <person name="Grigoriev I.V."/>
            <person name="Hibbett D.S."/>
        </authorList>
    </citation>
    <scope>NUCLEOTIDE SEQUENCE [LARGE SCALE GENOMIC DNA]</scope>
    <source>
        <strain evidence="3 4">HHB12029</strain>
    </source>
</reference>
<feature type="region of interest" description="Disordered" evidence="1">
    <location>
        <begin position="1"/>
        <end position="60"/>
    </location>
</feature>
<name>A0A166N2G5_EXIGL</name>
<keyword evidence="4" id="KW-1185">Reference proteome</keyword>
<evidence type="ECO:0000313" key="4">
    <source>
        <dbReference type="Proteomes" id="UP000077266"/>
    </source>
</evidence>
<dbReference type="AlphaFoldDB" id="A0A166N2G5"/>
<evidence type="ECO:0000313" key="3">
    <source>
        <dbReference type="EMBL" id="KZV78681.1"/>
    </source>
</evidence>
<organism evidence="3 4">
    <name type="scientific">Exidia glandulosa HHB12029</name>
    <dbReference type="NCBI Taxonomy" id="1314781"/>
    <lineage>
        <taxon>Eukaryota</taxon>
        <taxon>Fungi</taxon>
        <taxon>Dikarya</taxon>
        <taxon>Basidiomycota</taxon>
        <taxon>Agaricomycotina</taxon>
        <taxon>Agaricomycetes</taxon>
        <taxon>Auriculariales</taxon>
        <taxon>Exidiaceae</taxon>
        <taxon>Exidia</taxon>
    </lineage>
</organism>